<feature type="region of interest" description="Disordered" evidence="1">
    <location>
        <begin position="284"/>
        <end position="305"/>
    </location>
</feature>
<dbReference type="VEuPathDB" id="FungiDB:TREMEDRAFT_62630"/>
<reference evidence="2 3" key="1">
    <citation type="submission" date="2016-06" db="EMBL/GenBank/DDBJ databases">
        <title>Evolution of pathogenesis and genome organization in the Tremellales.</title>
        <authorList>
            <person name="Cuomo C."/>
            <person name="Litvintseva A."/>
            <person name="Heitman J."/>
            <person name="Chen Y."/>
            <person name="Sun S."/>
            <person name="Springer D."/>
            <person name="Dromer F."/>
            <person name="Young S."/>
            <person name="Zeng Q."/>
            <person name="Chapman S."/>
            <person name="Gujja S."/>
            <person name="Saif S."/>
            <person name="Birren B."/>
        </authorList>
    </citation>
    <scope>NUCLEOTIDE SEQUENCE [LARGE SCALE GENOMIC DNA]</scope>
    <source>
        <strain evidence="2 3">ATCC 28783</strain>
    </source>
</reference>
<protein>
    <submittedName>
        <fullName evidence="2">Uncharacterized protein</fullName>
    </submittedName>
</protein>
<feature type="region of interest" description="Disordered" evidence="1">
    <location>
        <begin position="1"/>
        <end position="56"/>
    </location>
</feature>
<comment type="caution">
    <text evidence="2">The sequence shown here is derived from an EMBL/GenBank/DDBJ whole genome shotgun (WGS) entry which is preliminary data.</text>
</comment>
<dbReference type="AlphaFoldDB" id="A0A4Q1BAY4"/>
<name>A0A4Q1BAY4_TREME</name>
<gene>
    <name evidence="2" type="ORF">M231_06772</name>
</gene>
<dbReference type="InParanoid" id="A0A4Q1BAY4"/>
<organism evidence="2 3">
    <name type="scientific">Tremella mesenterica</name>
    <name type="common">Jelly fungus</name>
    <dbReference type="NCBI Taxonomy" id="5217"/>
    <lineage>
        <taxon>Eukaryota</taxon>
        <taxon>Fungi</taxon>
        <taxon>Dikarya</taxon>
        <taxon>Basidiomycota</taxon>
        <taxon>Agaricomycotina</taxon>
        <taxon>Tremellomycetes</taxon>
        <taxon>Tremellales</taxon>
        <taxon>Tremellaceae</taxon>
        <taxon>Tremella</taxon>
    </lineage>
</organism>
<evidence type="ECO:0000313" key="2">
    <source>
        <dbReference type="EMBL" id="RXK35949.1"/>
    </source>
</evidence>
<accession>A0A4Q1BAY4</accession>
<dbReference type="Proteomes" id="UP000289152">
    <property type="component" value="Unassembled WGS sequence"/>
</dbReference>
<feature type="compositionally biased region" description="Basic residues" evidence="1">
    <location>
        <begin position="12"/>
        <end position="21"/>
    </location>
</feature>
<keyword evidence="3" id="KW-1185">Reference proteome</keyword>
<sequence length="305" mass="34721">MSRLQQLIPSFKRGKHKKRTSKTGSTHSYIPKPSSYQDNSSLSNAPLIGPSHLNDRSEDLGSTNFGDNFQWEIVSDNPEVYVEFDEGTETPFEHRDLTPSSYASWTVVTLRDKYNHLENMLGFGTFLLDIRDLSDLRPNYYYLDTEIYKTLPNWSLLVPPAATSAEAAISGEVWAATLANFTHSDAESTNIRPIIREEGESQDEWNHRNLHPKDHWTSENPCVVERLQKSFKQVLDGDGRWPGRVAEVECHQQYCEVPLGKTTIKFIFDPCLSLEEVGKFYTAQHNKEPPSTEGLYPDDDGSFVD</sequence>
<dbReference type="EMBL" id="SDIL01000114">
    <property type="protein sequence ID" value="RXK35949.1"/>
    <property type="molecule type" value="Genomic_DNA"/>
</dbReference>
<evidence type="ECO:0000313" key="3">
    <source>
        <dbReference type="Proteomes" id="UP000289152"/>
    </source>
</evidence>
<proteinExistence type="predicted"/>
<evidence type="ECO:0000256" key="1">
    <source>
        <dbReference type="SAM" id="MobiDB-lite"/>
    </source>
</evidence>
<feature type="compositionally biased region" description="Polar residues" evidence="1">
    <location>
        <begin position="22"/>
        <end position="44"/>
    </location>
</feature>
<feature type="compositionally biased region" description="Acidic residues" evidence="1">
    <location>
        <begin position="296"/>
        <end position="305"/>
    </location>
</feature>